<organism evidence="4 5">
    <name type="scientific">Flavobacterium fluvii</name>
    <dbReference type="NCBI Taxonomy" id="468056"/>
    <lineage>
        <taxon>Bacteria</taxon>
        <taxon>Pseudomonadati</taxon>
        <taxon>Bacteroidota</taxon>
        <taxon>Flavobacteriia</taxon>
        <taxon>Flavobacteriales</taxon>
        <taxon>Flavobacteriaceae</taxon>
        <taxon>Flavobacterium</taxon>
    </lineage>
</organism>
<evidence type="ECO:0000256" key="1">
    <source>
        <dbReference type="ARBA" id="ARBA00022729"/>
    </source>
</evidence>
<dbReference type="Pfam" id="PF18962">
    <property type="entry name" value="Por_Secre_tail"/>
    <property type="match status" value="1"/>
</dbReference>
<proteinExistence type="predicted"/>
<gene>
    <name evidence="4" type="ORF">SAMN05443549_104274</name>
</gene>
<protein>
    <submittedName>
        <fullName evidence="4">Por secretion system C-terminal sorting domain-containing protein</fullName>
    </submittedName>
</protein>
<keyword evidence="5" id="KW-1185">Reference proteome</keyword>
<sequence>MKKKLLPILVVVFTQLINTQYTYAQWSSNAAVNNAICTAFSNQERPQIISDGSGGAIITWQDYRSFNDYDIYAQRINAGGMVQWTANGVAICTATGNQQRPKIVSDGIGGAIITWQDSRSGFDVYAQRINASGVVQWTANGVAICTAVGSQYSLNIVSDGSAGAIITWGDYRNASHDDIYAQRINASGVVQWTVDGVAICTAAGLQADPTIASDGNGGAIITWQDYRSFNGYHIYAQRINASGTVQWTANGVAICTATGDQYFPTIVSDGSGGAIITWYTYGTISGNNNDIYAQHINASGVVQWTANGVAISTTTGSQDMPTIVSDGSAGAIITWTDNRSNINDEYDIYAQRINSSGTVQWTANGVAISTATDRQQWQTIVSDDNGGAIITWEDYRSGSTNTNIYAQRINASGVVQWTTNGVAVATATGSQGFVAIISDSSAGAIITWSDNRSSVPDIYAQRIISSGSLAISVFEKQDIVIYPNPATNILNINLSDKSEINKLTITDLSGKIIMEQNNSNHLDVRNLSKGIYVLEIFVGDVKETKKFIKD</sequence>
<accession>A0A1M5KDM6</accession>
<dbReference type="Proteomes" id="UP000184516">
    <property type="component" value="Unassembled WGS sequence"/>
</dbReference>
<dbReference type="EMBL" id="FQWB01000004">
    <property type="protein sequence ID" value="SHG50912.1"/>
    <property type="molecule type" value="Genomic_DNA"/>
</dbReference>
<feature type="domain" description="Secretion system C-terminal sorting" evidence="3">
    <location>
        <begin position="481"/>
        <end position="548"/>
    </location>
</feature>
<keyword evidence="1 2" id="KW-0732">Signal</keyword>
<dbReference type="OrthoDB" id="9811934at2"/>
<evidence type="ECO:0000313" key="4">
    <source>
        <dbReference type="EMBL" id="SHG50912.1"/>
    </source>
</evidence>
<feature type="chain" id="PRO_5009911628" evidence="2">
    <location>
        <begin position="25"/>
        <end position="550"/>
    </location>
</feature>
<name>A0A1M5KDM6_9FLAO</name>
<dbReference type="InterPro" id="IPR026444">
    <property type="entry name" value="Secre_tail"/>
</dbReference>
<dbReference type="RefSeq" id="WP_073370629.1">
    <property type="nucleotide sequence ID" value="NZ_FQWB01000004.1"/>
</dbReference>
<feature type="signal peptide" evidence="2">
    <location>
        <begin position="1"/>
        <end position="24"/>
    </location>
</feature>
<dbReference type="AlphaFoldDB" id="A0A1M5KDM6"/>
<evidence type="ECO:0000313" key="5">
    <source>
        <dbReference type="Proteomes" id="UP000184516"/>
    </source>
</evidence>
<evidence type="ECO:0000256" key="2">
    <source>
        <dbReference type="SAM" id="SignalP"/>
    </source>
</evidence>
<evidence type="ECO:0000259" key="3">
    <source>
        <dbReference type="Pfam" id="PF18962"/>
    </source>
</evidence>
<dbReference type="STRING" id="468056.SAMN05443549_104274"/>
<dbReference type="NCBIfam" id="TIGR04183">
    <property type="entry name" value="Por_Secre_tail"/>
    <property type="match status" value="1"/>
</dbReference>
<reference evidence="5" key="1">
    <citation type="submission" date="2016-11" db="EMBL/GenBank/DDBJ databases">
        <authorList>
            <person name="Varghese N."/>
            <person name="Submissions S."/>
        </authorList>
    </citation>
    <scope>NUCLEOTIDE SEQUENCE [LARGE SCALE GENOMIC DNA]</scope>
    <source>
        <strain evidence="5">DSM 19978</strain>
    </source>
</reference>